<name>A0A545TJS2_9GAMM</name>
<comment type="caution">
    <text evidence="6">The sequence shown here is derived from an EMBL/GenBank/DDBJ whole genome shotgun (WGS) entry which is preliminary data.</text>
</comment>
<organism evidence="6 7">
    <name type="scientific">Aliikangiella marina</name>
    <dbReference type="NCBI Taxonomy" id="1712262"/>
    <lineage>
        <taxon>Bacteria</taxon>
        <taxon>Pseudomonadati</taxon>
        <taxon>Pseudomonadota</taxon>
        <taxon>Gammaproteobacteria</taxon>
        <taxon>Oceanospirillales</taxon>
        <taxon>Pleioneaceae</taxon>
        <taxon>Aliikangiella</taxon>
    </lineage>
</organism>
<feature type="transmembrane region" description="Helical" evidence="5">
    <location>
        <begin position="6"/>
        <end position="24"/>
    </location>
</feature>
<dbReference type="Pfam" id="PF02674">
    <property type="entry name" value="Colicin_V"/>
    <property type="match status" value="1"/>
</dbReference>
<feature type="transmembrane region" description="Helical" evidence="5">
    <location>
        <begin position="65"/>
        <end position="85"/>
    </location>
</feature>
<evidence type="ECO:0000313" key="6">
    <source>
        <dbReference type="EMBL" id="TQV77474.1"/>
    </source>
</evidence>
<keyword evidence="3 5" id="KW-1133">Transmembrane helix</keyword>
<dbReference type="PANTHER" id="PTHR36926:SF1">
    <property type="entry name" value="COLICIN V PRODUCTION PROTEIN"/>
    <property type="match status" value="1"/>
</dbReference>
<evidence type="ECO:0000256" key="2">
    <source>
        <dbReference type="ARBA" id="ARBA00022692"/>
    </source>
</evidence>
<dbReference type="RefSeq" id="WP_142941046.1">
    <property type="nucleotide sequence ID" value="NZ_VIKR01000001.1"/>
</dbReference>
<evidence type="ECO:0000256" key="4">
    <source>
        <dbReference type="ARBA" id="ARBA00023136"/>
    </source>
</evidence>
<dbReference type="GO" id="GO:0009403">
    <property type="term" value="P:toxin biosynthetic process"/>
    <property type="evidence" value="ECO:0007669"/>
    <property type="project" value="InterPro"/>
</dbReference>
<evidence type="ECO:0000256" key="5">
    <source>
        <dbReference type="SAM" id="Phobius"/>
    </source>
</evidence>
<evidence type="ECO:0000256" key="3">
    <source>
        <dbReference type="ARBA" id="ARBA00022989"/>
    </source>
</evidence>
<dbReference type="OrthoDB" id="9810601at2"/>
<dbReference type="InterPro" id="IPR052719">
    <property type="entry name" value="CvpA-like"/>
</dbReference>
<feature type="transmembrane region" description="Helical" evidence="5">
    <location>
        <begin position="106"/>
        <end position="124"/>
    </location>
</feature>
<keyword evidence="2 5" id="KW-0812">Transmembrane</keyword>
<dbReference type="PANTHER" id="PTHR36926">
    <property type="entry name" value="COLICIN V PRODUCTION PROTEIN"/>
    <property type="match status" value="1"/>
</dbReference>
<sequence>MQWIDWAILIVIGISAGISLLRGFVREALSLAGWILAFFVAKGFYADFSTLLVDYIETPSLRFGVAWATLFLLTLTVSGLINYVIGRLVEKAGLSGMDRIMGMAFGALRGVLVVALAIITLRTFTPVEQDNWWRQSQLIPHVEIIGKWFYDHLKDSIPEVNSSLSIGNNS</sequence>
<gene>
    <name evidence="6" type="ORF">FLL45_05905</name>
</gene>
<dbReference type="EMBL" id="VIKR01000001">
    <property type="protein sequence ID" value="TQV77474.1"/>
    <property type="molecule type" value="Genomic_DNA"/>
</dbReference>
<keyword evidence="4 5" id="KW-0472">Membrane</keyword>
<dbReference type="InterPro" id="IPR003825">
    <property type="entry name" value="Colicin-V_CvpA"/>
</dbReference>
<dbReference type="AlphaFoldDB" id="A0A545TJS2"/>
<comment type="subcellular location">
    <subcellularLocation>
        <location evidence="1">Membrane</location>
        <topology evidence="1">Multi-pass membrane protein</topology>
    </subcellularLocation>
</comment>
<dbReference type="GO" id="GO:0016020">
    <property type="term" value="C:membrane"/>
    <property type="evidence" value="ECO:0007669"/>
    <property type="project" value="UniProtKB-SubCell"/>
</dbReference>
<accession>A0A545TJS2</accession>
<proteinExistence type="predicted"/>
<evidence type="ECO:0000313" key="7">
    <source>
        <dbReference type="Proteomes" id="UP000317839"/>
    </source>
</evidence>
<keyword evidence="7" id="KW-1185">Reference proteome</keyword>
<protein>
    <submittedName>
        <fullName evidence="6">CvpA family protein</fullName>
    </submittedName>
</protein>
<reference evidence="6 7" key="1">
    <citation type="submission" date="2019-06" db="EMBL/GenBank/DDBJ databases">
        <title>Draft genome of Aliikangiella marina GYP-15.</title>
        <authorList>
            <person name="Wang G."/>
        </authorList>
    </citation>
    <scope>NUCLEOTIDE SEQUENCE [LARGE SCALE GENOMIC DNA]</scope>
    <source>
        <strain evidence="6 7">GYP-15</strain>
    </source>
</reference>
<evidence type="ECO:0000256" key="1">
    <source>
        <dbReference type="ARBA" id="ARBA00004141"/>
    </source>
</evidence>
<dbReference type="Proteomes" id="UP000317839">
    <property type="component" value="Unassembled WGS sequence"/>
</dbReference>
<feature type="transmembrane region" description="Helical" evidence="5">
    <location>
        <begin position="31"/>
        <end position="53"/>
    </location>
</feature>